<dbReference type="Pfam" id="PF11716">
    <property type="entry name" value="MDMPI_N"/>
    <property type="match status" value="1"/>
</dbReference>
<dbReference type="Proteomes" id="UP001523216">
    <property type="component" value="Unassembled WGS sequence"/>
</dbReference>
<dbReference type="PANTHER" id="PTHR40758">
    <property type="entry name" value="CONSERVED PROTEIN"/>
    <property type="match status" value="1"/>
</dbReference>
<evidence type="ECO:0000313" key="3">
    <source>
        <dbReference type="EMBL" id="MCM4083126.1"/>
    </source>
</evidence>
<dbReference type="EMBL" id="JAMQOL010000054">
    <property type="protein sequence ID" value="MCM4083126.1"/>
    <property type="molecule type" value="Genomic_DNA"/>
</dbReference>
<dbReference type="NCBIfam" id="TIGR03083">
    <property type="entry name" value="maleylpyruvate isomerase family mycothiol-dependent enzyme"/>
    <property type="match status" value="1"/>
</dbReference>
<organism evidence="3 4">
    <name type="scientific">Paractinoplanes hotanensis</name>
    <dbReference type="NCBI Taxonomy" id="2906497"/>
    <lineage>
        <taxon>Bacteria</taxon>
        <taxon>Bacillati</taxon>
        <taxon>Actinomycetota</taxon>
        <taxon>Actinomycetes</taxon>
        <taxon>Micromonosporales</taxon>
        <taxon>Micromonosporaceae</taxon>
        <taxon>Paractinoplanes</taxon>
    </lineage>
</organism>
<feature type="domain" description="MDMPI C-terminal" evidence="1">
    <location>
        <begin position="147"/>
        <end position="249"/>
    </location>
</feature>
<evidence type="ECO:0000259" key="2">
    <source>
        <dbReference type="Pfam" id="PF11716"/>
    </source>
</evidence>
<reference evidence="3 4" key="1">
    <citation type="submission" date="2022-06" db="EMBL/GenBank/DDBJ databases">
        <title>Actinoplanes abujensis sp. nov., isolated from Nigerian arid soil.</title>
        <authorList>
            <person name="Ding P."/>
        </authorList>
    </citation>
    <scope>NUCLEOTIDE SEQUENCE [LARGE SCALE GENOMIC DNA]</scope>
    <source>
        <strain evidence="4">TRM88002</strain>
    </source>
</reference>
<dbReference type="InterPro" id="IPR017517">
    <property type="entry name" value="Maleyloyr_isom"/>
</dbReference>
<dbReference type="InterPro" id="IPR034660">
    <property type="entry name" value="DinB/YfiT-like"/>
</dbReference>
<sequence>MTSSPVALPLPAQDHLRALAEEMDAFATIAAKADLGLPVAIHRSWGLGGLVGHLGSIHRWAAENVRTGKRSRAPKPDHDDMARWYRESADILLDRLAATDPDSPCWNFSVVPRTAAFWFRRQLHETTIHGRDADLAIGPARPVDAAIAADGVDEVLRVMLAVGHRWDGRPLPALTGPILVSLTDTGHGWLLSPSDRPVPDVTGPMADVSGVTPVTTLSGTAEQVLLTLWQRVPFAETPARVEGDDDLLRRLLRAQITP</sequence>
<evidence type="ECO:0000259" key="1">
    <source>
        <dbReference type="Pfam" id="PF07398"/>
    </source>
</evidence>
<dbReference type="RefSeq" id="WP_251802837.1">
    <property type="nucleotide sequence ID" value="NZ_JAMQOL010000054.1"/>
</dbReference>
<dbReference type="SUPFAM" id="SSF109854">
    <property type="entry name" value="DinB/YfiT-like putative metalloenzymes"/>
    <property type="match status" value="1"/>
</dbReference>
<dbReference type="InterPro" id="IPR010872">
    <property type="entry name" value="MDMPI_C-term_domain"/>
</dbReference>
<keyword evidence="3" id="KW-0413">Isomerase</keyword>
<name>A0ABT0YAR9_9ACTN</name>
<gene>
    <name evidence="3" type="ORF">LXN57_36795</name>
</gene>
<accession>A0ABT0YAR9</accession>
<dbReference type="InterPro" id="IPR024344">
    <property type="entry name" value="MDMPI_metal-binding"/>
</dbReference>
<dbReference type="PANTHER" id="PTHR40758:SF1">
    <property type="entry name" value="CONSERVED PROTEIN"/>
    <property type="match status" value="1"/>
</dbReference>
<dbReference type="GO" id="GO:0016853">
    <property type="term" value="F:isomerase activity"/>
    <property type="evidence" value="ECO:0007669"/>
    <property type="project" value="UniProtKB-KW"/>
</dbReference>
<keyword evidence="4" id="KW-1185">Reference proteome</keyword>
<proteinExistence type="predicted"/>
<comment type="caution">
    <text evidence="3">The sequence shown here is derived from an EMBL/GenBank/DDBJ whole genome shotgun (WGS) entry which is preliminary data.</text>
</comment>
<feature type="domain" description="Mycothiol-dependent maleylpyruvate isomerase metal-binding" evidence="2">
    <location>
        <begin position="16"/>
        <end position="133"/>
    </location>
</feature>
<protein>
    <submittedName>
        <fullName evidence="3">Maleylpyruvate isomerase N-terminal domain-containing protein</fullName>
    </submittedName>
</protein>
<dbReference type="Pfam" id="PF07398">
    <property type="entry name" value="MDMPI_C"/>
    <property type="match status" value="1"/>
</dbReference>
<evidence type="ECO:0000313" key="4">
    <source>
        <dbReference type="Proteomes" id="UP001523216"/>
    </source>
</evidence>